<dbReference type="CDD" id="cd01635">
    <property type="entry name" value="Glycosyltransferase_GTB-type"/>
    <property type="match status" value="1"/>
</dbReference>
<comment type="caution">
    <text evidence="2">The sequence shown here is derived from an EMBL/GenBank/DDBJ whole genome shotgun (WGS) entry which is preliminary data.</text>
</comment>
<feature type="domain" description="Glycosyl transferase family 1" evidence="1">
    <location>
        <begin position="154"/>
        <end position="285"/>
    </location>
</feature>
<dbReference type="EMBL" id="SRRZ01000010">
    <property type="protein sequence ID" value="NQE33119.1"/>
    <property type="molecule type" value="Genomic_DNA"/>
</dbReference>
<dbReference type="SUPFAM" id="SSF53756">
    <property type="entry name" value="UDP-Glycosyltransferase/glycogen phosphorylase"/>
    <property type="match status" value="1"/>
</dbReference>
<proteinExistence type="predicted"/>
<organism evidence="2 3">
    <name type="scientific">Microcoleus asticus IPMA8</name>
    <dbReference type="NCBI Taxonomy" id="2563858"/>
    <lineage>
        <taxon>Bacteria</taxon>
        <taxon>Bacillati</taxon>
        <taxon>Cyanobacteriota</taxon>
        <taxon>Cyanophyceae</taxon>
        <taxon>Oscillatoriophycideae</taxon>
        <taxon>Oscillatoriales</taxon>
        <taxon>Microcoleaceae</taxon>
        <taxon>Microcoleus</taxon>
        <taxon>Microcoleus asticus</taxon>
    </lineage>
</organism>
<sequence length="417" mass="47633">MLNPTLDPNFGINFIGHLSGEYGLGEGSRATLRAIEAAGIPFALKDIKVDWHRNLDNSYTSFSEQNPYPINLIHTLPEPVVFNMVDRECFKGRYNIGFWAWELPIFPPGWLYAFSLFDEIWTYSNYCAEAIAPVSPVPVIKMMSSLEFPEPSFEREALGLPKDKFIFLFMFDFHSTIGRKNPFATLEAFKRAFAQSNEDVLLVLKFSNGNFFPKERDQLKAQAEGWPVHFIDGHLKREELHALVANCDCYVSLHRAEGFGLTMAEAMYYGKPVIATGYSSNMEFMNVGNSFPVKYDIVTLTEDYGPYFKGNYWADPHIAHAASLMQYVVENAQEAQQVGARAAQEIKSLLSPQLQGLKIKNRLEIIRNRMNQSTNWSTRIHQMQQETALAHSQIQVWRQTTQQVQSELAQHHRLAKT</sequence>
<dbReference type="Proteomes" id="UP000702425">
    <property type="component" value="Unassembled WGS sequence"/>
</dbReference>
<dbReference type="Gene3D" id="3.40.50.2000">
    <property type="entry name" value="Glycogen Phosphorylase B"/>
    <property type="match status" value="1"/>
</dbReference>
<dbReference type="RefSeq" id="WP_172185799.1">
    <property type="nucleotide sequence ID" value="NZ_CAWPPK010000002.1"/>
</dbReference>
<dbReference type="PANTHER" id="PTHR46656:SF3">
    <property type="entry name" value="PUTATIVE-RELATED"/>
    <property type="match status" value="1"/>
</dbReference>
<protein>
    <recommendedName>
        <fullName evidence="1">Glycosyl transferase family 1 domain-containing protein</fullName>
    </recommendedName>
</protein>
<evidence type="ECO:0000313" key="3">
    <source>
        <dbReference type="Proteomes" id="UP000702425"/>
    </source>
</evidence>
<accession>A0ABX2CRU1</accession>
<dbReference type="Pfam" id="PF00534">
    <property type="entry name" value="Glycos_transf_1"/>
    <property type="match status" value="1"/>
</dbReference>
<dbReference type="PANTHER" id="PTHR46656">
    <property type="entry name" value="PUTATIVE-RELATED"/>
    <property type="match status" value="1"/>
</dbReference>
<keyword evidence="3" id="KW-1185">Reference proteome</keyword>
<gene>
    <name evidence="2" type="ORF">E5S67_00836</name>
</gene>
<name>A0ABX2CRU1_9CYAN</name>
<dbReference type="InterPro" id="IPR001296">
    <property type="entry name" value="Glyco_trans_1"/>
</dbReference>
<reference evidence="2 3" key="1">
    <citation type="journal article" date="2020" name="Sci. Rep.">
        <title>A novel cyanobacterial geosmin producer, revising GeoA distribution and dispersion patterns in Bacteria.</title>
        <authorList>
            <person name="Churro C."/>
            <person name="Semedo-Aguiar A.P."/>
            <person name="Silva A.D."/>
            <person name="Pereira-Leal J.B."/>
            <person name="Leite R.B."/>
        </authorList>
    </citation>
    <scope>NUCLEOTIDE SEQUENCE [LARGE SCALE GENOMIC DNA]</scope>
    <source>
        <strain evidence="2 3">IPMA8</strain>
    </source>
</reference>
<evidence type="ECO:0000313" key="2">
    <source>
        <dbReference type="EMBL" id="NQE33119.1"/>
    </source>
</evidence>
<evidence type="ECO:0000259" key="1">
    <source>
        <dbReference type="Pfam" id="PF00534"/>
    </source>
</evidence>